<evidence type="ECO:0000256" key="1">
    <source>
        <dbReference type="ARBA" id="ARBA00023121"/>
    </source>
</evidence>
<dbReference type="Gene3D" id="3.30.1180.10">
    <property type="match status" value="1"/>
</dbReference>
<gene>
    <name evidence="2" type="ORF">SAMN04488528_10491</name>
</gene>
<dbReference type="InterPro" id="IPR050270">
    <property type="entry name" value="DegV_domain_contain"/>
</dbReference>
<keyword evidence="3" id="KW-1185">Reference proteome</keyword>
<dbReference type="PANTHER" id="PTHR33434:SF2">
    <property type="entry name" value="FATTY ACID-BINDING PROTEIN TM_1468"/>
    <property type="match status" value="1"/>
</dbReference>
<dbReference type="AlphaFoldDB" id="A0A1I1AVL1"/>
<sequence length="284" mass="31365">MGTKIVTDSTCYIPEDLLEEFDISVVSLNVLFKTESFRELDIDKSTFYEKMEAADEIPTSSQPSIKELQDIFEKYAKNNESVIGVFLSEDMSGTYSSANLVKNMVLENYPDADIRIIDSRSNCMQMGFAALEGAKAAKAGESTEKIMDIIKKVINSSRFLFVPDNLTYLKKGGRIGGAAALLGNILQIKPILTVEDGKTTIFDKVRTKRRAVDKIVDTFMEDIKLNGLGDVIVHHINCEEEGLRLAEKISKTVGKEVRIQSIGPVIGLHVGPKAIGVAYFTLGR</sequence>
<reference evidence="2 3" key="1">
    <citation type="submission" date="2016-10" db="EMBL/GenBank/DDBJ databases">
        <authorList>
            <person name="de Groot N.N."/>
        </authorList>
    </citation>
    <scope>NUCLEOTIDE SEQUENCE [LARGE SCALE GENOMIC DNA]</scope>
    <source>
        <strain evidence="2 3">DSM 12271</strain>
    </source>
</reference>
<organism evidence="2 3">
    <name type="scientific">Clostridium frigidicarnis</name>
    <dbReference type="NCBI Taxonomy" id="84698"/>
    <lineage>
        <taxon>Bacteria</taxon>
        <taxon>Bacillati</taxon>
        <taxon>Bacillota</taxon>
        <taxon>Clostridia</taxon>
        <taxon>Eubacteriales</taxon>
        <taxon>Clostridiaceae</taxon>
        <taxon>Clostridium</taxon>
    </lineage>
</organism>
<dbReference type="PANTHER" id="PTHR33434">
    <property type="entry name" value="DEGV DOMAIN-CONTAINING PROTEIN DR_1986-RELATED"/>
    <property type="match status" value="1"/>
</dbReference>
<protein>
    <submittedName>
        <fullName evidence="2">EDD domain protein, DegV family</fullName>
    </submittedName>
</protein>
<accession>A0A1I1AVL1</accession>
<dbReference type="NCBIfam" id="TIGR00762">
    <property type="entry name" value="DegV"/>
    <property type="match status" value="1"/>
</dbReference>
<keyword evidence="1" id="KW-0446">Lipid-binding</keyword>
<dbReference type="EMBL" id="FOKI01000049">
    <property type="protein sequence ID" value="SFB42074.1"/>
    <property type="molecule type" value="Genomic_DNA"/>
</dbReference>
<dbReference type="Proteomes" id="UP000198619">
    <property type="component" value="Unassembled WGS sequence"/>
</dbReference>
<name>A0A1I1AVL1_9CLOT</name>
<dbReference type="OrthoDB" id="9780216at2"/>
<dbReference type="InterPro" id="IPR003797">
    <property type="entry name" value="DegV"/>
</dbReference>
<dbReference type="SUPFAM" id="SSF82549">
    <property type="entry name" value="DAK1/DegV-like"/>
    <property type="match status" value="1"/>
</dbReference>
<dbReference type="PROSITE" id="PS51482">
    <property type="entry name" value="DEGV"/>
    <property type="match status" value="1"/>
</dbReference>
<dbReference type="STRING" id="84698.SAMN04488528_10491"/>
<dbReference type="GO" id="GO:0008289">
    <property type="term" value="F:lipid binding"/>
    <property type="evidence" value="ECO:0007669"/>
    <property type="project" value="UniProtKB-KW"/>
</dbReference>
<dbReference type="RefSeq" id="WP_090042988.1">
    <property type="nucleotide sequence ID" value="NZ_FOKI01000049.1"/>
</dbReference>
<dbReference type="Gene3D" id="3.40.50.10170">
    <property type="match status" value="1"/>
</dbReference>
<evidence type="ECO:0000313" key="2">
    <source>
        <dbReference type="EMBL" id="SFB42074.1"/>
    </source>
</evidence>
<dbReference type="Pfam" id="PF02645">
    <property type="entry name" value="DegV"/>
    <property type="match status" value="1"/>
</dbReference>
<dbReference type="InterPro" id="IPR043168">
    <property type="entry name" value="DegV_C"/>
</dbReference>
<proteinExistence type="predicted"/>
<evidence type="ECO:0000313" key="3">
    <source>
        <dbReference type="Proteomes" id="UP000198619"/>
    </source>
</evidence>